<feature type="domain" description="TIL" evidence="2">
    <location>
        <begin position="24"/>
        <end position="81"/>
    </location>
</feature>
<dbReference type="InterPro" id="IPR002919">
    <property type="entry name" value="TIL_dom"/>
</dbReference>
<dbReference type="CDD" id="cd19941">
    <property type="entry name" value="TIL"/>
    <property type="match status" value="1"/>
</dbReference>
<feature type="signal peptide" evidence="1">
    <location>
        <begin position="1"/>
        <end position="20"/>
    </location>
</feature>
<dbReference type="Gene3D" id="2.10.25.10">
    <property type="entry name" value="Laminin"/>
    <property type="match status" value="1"/>
</dbReference>
<name>A0A8S0Z3R2_ARCPL</name>
<organism evidence="3 4">
    <name type="scientific">Arctia plantaginis</name>
    <name type="common">Wood tiger moth</name>
    <name type="synonym">Phalaena plantaginis</name>
    <dbReference type="NCBI Taxonomy" id="874455"/>
    <lineage>
        <taxon>Eukaryota</taxon>
        <taxon>Metazoa</taxon>
        <taxon>Ecdysozoa</taxon>
        <taxon>Arthropoda</taxon>
        <taxon>Hexapoda</taxon>
        <taxon>Insecta</taxon>
        <taxon>Pterygota</taxon>
        <taxon>Neoptera</taxon>
        <taxon>Endopterygota</taxon>
        <taxon>Lepidoptera</taxon>
        <taxon>Glossata</taxon>
        <taxon>Ditrysia</taxon>
        <taxon>Noctuoidea</taxon>
        <taxon>Erebidae</taxon>
        <taxon>Arctiinae</taxon>
        <taxon>Arctia</taxon>
    </lineage>
</organism>
<proteinExistence type="predicted"/>
<dbReference type="Pfam" id="PF01826">
    <property type="entry name" value="TIL"/>
    <property type="match status" value="1"/>
</dbReference>
<evidence type="ECO:0000313" key="3">
    <source>
        <dbReference type="EMBL" id="CAB3226604.1"/>
    </source>
</evidence>
<dbReference type="AlphaFoldDB" id="A0A8S0Z3R2"/>
<comment type="caution">
    <text evidence="3">The sequence shown here is derived from an EMBL/GenBank/DDBJ whole genome shotgun (WGS) entry which is preliminary data.</text>
</comment>
<sequence length="123" mass="13667">MSKWVVITLVTTCWVYFIHSALICKENEVNVECAHCGPKRCEDLGYPIRCGGATSLCKPECVCIDGYVKDTNGTCIPKTECPSCRSDFNATTGCALRIAYKLLKKCKHGAEFEKVQIFMKSSK</sequence>
<dbReference type="OrthoDB" id="983542at2759"/>
<evidence type="ECO:0000256" key="1">
    <source>
        <dbReference type="SAM" id="SignalP"/>
    </source>
</evidence>
<accession>A0A8S0Z3R2</accession>
<evidence type="ECO:0000313" key="4">
    <source>
        <dbReference type="Proteomes" id="UP000494256"/>
    </source>
</evidence>
<gene>
    <name evidence="3" type="ORF">APLA_LOCUS2677</name>
</gene>
<evidence type="ECO:0000259" key="2">
    <source>
        <dbReference type="Pfam" id="PF01826"/>
    </source>
</evidence>
<keyword evidence="1" id="KW-0732">Signal</keyword>
<dbReference type="InterPro" id="IPR036084">
    <property type="entry name" value="Ser_inhib-like_sf"/>
</dbReference>
<dbReference type="SUPFAM" id="SSF57567">
    <property type="entry name" value="Serine protease inhibitors"/>
    <property type="match status" value="1"/>
</dbReference>
<feature type="chain" id="PRO_5035925520" description="TIL domain-containing protein" evidence="1">
    <location>
        <begin position="21"/>
        <end position="123"/>
    </location>
</feature>
<reference evidence="3 4" key="1">
    <citation type="submission" date="2020-04" db="EMBL/GenBank/DDBJ databases">
        <authorList>
            <person name="Wallbank WR R."/>
            <person name="Pardo Diaz C."/>
            <person name="Kozak K."/>
            <person name="Martin S."/>
            <person name="Jiggins C."/>
            <person name="Moest M."/>
            <person name="Warren A I."/>
            <person name="Byers J.R.P. K."/>
            <person name="Montejo-Kovacevich G."/>
            <person name="Yen C E."/>
        </authorList>
    </citation>
    <scope>NUCLEOTIDE SEQUENCE [LARGE SCALE GENOMIC DNA]</scope>
</reference>
<dbReference type="EMBL" id="CADEBD010000249">
    <property type="protein sequence ID" value="CAB3226604.1"/>
    <property type="molecule type" value="Genomic_DNA"/>
</dbReference>
<dbReference type="Proteomes" id="UP000494256">
    <property type="component" value="Unassembled WGS sequence"/>
</dbReference>
<protein>
    <recommendedName>
        <fullName evidence="2">TIL domain-containing protein</fullName>
    </recommendedName>
</protein>